<dbReference type="AlphaFoldDB" id="A0A0A0L6F5"/>
<evidence type="ECO:0000313" key="1">
    <source>
        <dbReference type="EMBL" id="KGN56177.1"/>
    </source>
</evidence>
<name>A0A0A0L6F5_CUCSA</name>
<sequence length="81" mass="9021">MTYTTMSTLSYCRQVDLTSTELFCRHSDLTSTLVYCRRVDLVGESCVSQNPILTSSRTNVSITSYNTSIMTSMLMCPSTSV</sequence>
<proteinExistence type="predicted"/>
<dbReference type="Proteomes" id="UP000029981">
    <property type="component" value="Chromosome 3"/>
</dbReference>
<dbReference type="Gramene" id="KGN56177">
    <property type="protein sequence ID" value="KGN56177"/>
    <property type="gene ID" value="Csa_3G088975"/>
</dbReference>
<evidence type="ECO:0000313" key="2">
    <source>
        <dbReference type="Proteomes" id="UP000029981"/>
    </source>
</evidence>
<reference evidence="1 2" key="4">
    <citation type="journal article" date="2011" name="BMC Genomics">
        <title>RNA-Seq improves annotation of protein-coding genes in the cucumber genome.</title>
        <authorList>
            <person name="Li Z."/>
            <person name="Zhang Z."/>
            <person name="Yan P."/>
            <person name="Huang S."/>
            <person name="Fei Z."/>
            <person name="Lin K."/>
        </authorList>
    </citation>
    <scope>NUCLEOTIDE SEQUENCE [LARGE SCALE GENOMIC DNA]</scope>
    <source>
        <strain evidence="2">cv. 9930</strain>
    </source>
</reference>
<keyword evidence="2" id="KW-1185">Reference proteome</keyword>
<reference evidence="1 2" key="1">
    <citation type="journal article" date="2009" name="Nat. Genet.">
        <title>The genome of the cucumber, Cucumis sativus L.</title>
        <authorList>
            <person name="Huang S."/>
            <person name="Li R."/>
            <person name="Zhang Z."/>
            <person name="Li L."/>
            <person name="Gu X."/>
            <person name="Fan W."/>
            <person name="Lucas W.J."/>
            <person name="Wang X."/>
            <person name="Xie B."/>
            <person name="Ni P."/>
            <person name="Ren Y."/>
            <person name="Zhu H."/>
            <person name="Li J."/>
            <person name="Lin K."/>
            <person name="Jin W."/>
            <person name="Fei Z."/>
            <person name="Li G."/>
            <person name="Staub J."/>
            <person name="Kilian A."/>
            <person name="van der Vossen E.A."/>
            <person name="Wu Y."/>
            <person name="Guo J."/>
            <person name="He J."/>
            <person name="Jia Z."/>
            <person name="Ren Y."/>
            <person name="Tian G."/>
            <person name="Lu Y."/>
            <person name="Ruan J."/>
            <person name="Qian W."/>
            <person name="Wang M."/>
            <person name="Huang Q."/>
            <person name="Li B."/>
            <person name="Xuan Z."/>
            <person name="Cao J."/>
            <person name="Asan"/>
            <person name="Wu Z."/>
            <person name="Zhang J."/>
            <person name="Cai Q."/>
            <person name="Bai Y."/>
            <person name="Zhao B."/>
            <person name="Han Y."/>
            <person name="Li Y."/>
            <person name="Li X."/>
            <person name="Wang S."/>
            <person name="Shi Q."/>
            <person name="Liu S."/>
            <person name="Cho W.K."/>
            <person name="Kim J.Y."/>
            <person name="Xu Y."/>
            <person name="Heller-Uszynska K."/>
            <person name="Miao H."/>
            <person name="Cheng Z."/>
            <person name="Zhang S."/>
            <person name="Wu J."/>
            <person name="Yang Y."/>
            <person name="Kang H."/>
            <person name="Li M."/>
            <person name="Liang H."/>
            <person name="Ren X."/>
            <person name="Shi Z."/>
            <person name="Wen M."/>
            <person name="Jian M."/>
            <person name="Yang H."/>
            <person name="Zhang G."/>
            <person name="Yang Z."/>
            <person name="Chen R."/>
            <person name="Liu S."/>
            <person name="Li J."/>
            <person name="Ma L."/>
            <person name="Liu H."/>
            <person name="Zhou Y."/>
            <person name="Zhao J."/>
            <person name="Fang X."/>
            <person name="Li G."/>
            <person name="Fang L."/>
            <person name="Li Y."/>
            <person name="Liu D."/>
            <person name="Zheng H."/>
            <person name="Zhang Y."/>
            <person name="Qin N."/>
            <person name="Li Z."/>
            <person name="Yang G."/>
            <person name="Yang S."/>
            <person name="Bolund L."/>
            <person name="Kristiansen K."/>
            <person name="Zheng H."/>
            <person name="Li S."/>
            <person name="Zhang X."/>
            <person name="Yang H."/>
            <person name="Wang J."/>
            <person name="Sun R."/>
            <person name="Zhang B."/>
            <person name="Jiang S."/>
            <person name="Wang J."/>
            <person name="Du Y."/>
            <person name="Li S."/>
        </authorList>
    </citation>
    <scope>NUCLEOTIDE SEQUENCE [LARGE SCALE GENOMIC DNA]</scope>
    <source>
        <strain evidence="2">cv. 9930</strain>
    </source>
</reference>
<protein>
    <submittedName>
        <fullName evidence="1">Uncharacterized protein</fullName>
    </submittedName>
</protein>
<dbReference type="EMBL" id="CM002924">
    <property type="protein sequence ID" value="KGN56177.1"/>
    <property type="molecule type" value="Genomic_DNA"/>
</dbReference>
<gene>
    <name evidence="1" type="ORF">Csa_3G088975</name>
</gene>
<organism evidence="1 2">
    <name type="scientific">Cucumis sativus</name>
    <name type="common">Cucumber</name>
    <dbReference type="NCBI Taxonomy" id="3659"/>
    <lineage>
        <taxon>Eukaryota</taxon>
        <taxon>Viridiplantae</taxon>
        <taxon>Streptophyta</taxon>
        <taxon>Embryophyta</taxon>
        <taxon>Tracheophyta</taxon>
        <taxon>Spermatophyta</taxon>
        <taxon>Magnoliopsida</taxon>
        <taxon>eudicotyledons</taxon>
        <taxon>Gunneridae</taxon>
        <taxon>Pentapetalae</taxon>
        <taxon>rosids</taxon>
        <taxon>fabids</taxon>
        <taxon>Cucurbitales</taxon>
        <taxon>Cucurbitaceae</taxon>
        <taxon>Benincaseae</taxon>
        <taxon>Cucumis</taxon>
    </lineage>
</organism>
<reference evidence="1 2" key="3">
    <citation type="journal article" date="2010" name="BMC Genomics">
        <title>Transcriptome sequencing and comparative analysis of cucumber flowers with different sex types.</title>
        <authorList>
            <person name="Guo S."/>
            <person name="Zheng Y."/>
            <person name="Joung J.G."/>
            <person name="Liu S."/>
            <person name="Zhang Z."/>
            <person name="Crasta O.R."/>
            <person name="Sobral B.W."/>
            <person name="Xu Y."/>
            <person name="Huang S."/>
            <person name="Fei Z."/>
        </authorList>
    </citation>
    <scope>NUCLEOTIDE SEQUENCE [LARGE SCALE GENOMIC DNA]</scope>
    <source>
        <strain evidence="2">cv. 9930</strain>
    </source>
</reference>
<reference evidence="1 2" key="2">
    <citation type="journal article" date="2009" name="PLoS ONE">
        <title>An integrated genetic and cytogenetic map of the cucumber genome.</title>
        <authorList>
            <person name="Ren Y."/>
            <person name="Zhang Z."/>
            <person name="Liu J."/>
            <person name="Staub J.E."/>
            <person name="Han Y."/>
            <person name="Cheng Z."/>
            <person name="Li X."/>
            <person name="Lu J."/>
            <person name="Miao H."/>
            <person name="Kang H."/>
            <person name="Xie B."/>
            <person name="Gu X."/>
            <person name="Wang X."/>
            <person name="Du Y."/>
            <person name="Jin W."/>
            <person name="Huang S."/>
        </authorList>
    </citation>
    <scope>NUCLEOTIDE SEQUENCE [LARGE SCALE GENOMIC DNA]</scope>
    <source>
        <strain evidence="2">cv. 9930</strain>
    </source>
</reference>
<accession>A0A0A0L6F5</accession>